<dbReference type="RefSeq" id="WP_047240799.1">
    <property type="nucleotide sequence ID" value="NZ_CP011541.1"/>
</dbReference>
<dbReference type="InterPro" id="IPR008920">
    <property type="entry name" value="TF_FadR/GntR_C"/>
</dbReference>
<dbReference type="Gene3D" id="1.10.10.10">
    <property type="entry name" value="Winged helix-like DNA-binding domain superfamily/Winged helix DNA-binding domain"/>
    <property type="match status" value="1"/>
</dbReference>
<protein>
    <submittedName>
        <fullName evidence="5">Transcriptional regulator</fullName>
    </submittedName>
</protein>
<accession>A0A0G3GWD9</accession>
<dbReference type="PANTHER" id="PTHR43537:SF5">
    <property type="entry name" value="UXU OPERON TRANSCRIPTIONAL REGULATOR"/>
    <property type="match status" value="1"/>
</dbReference>
<proteinExistence type="predicted"/>
<dbReference type="InterPro" id="IPR036388">
    <property type="entry name" value="WH-like_DNA-bd_sf"/>
</dbReference>
<dbReference type="Pfam" id="PF07729">
    <property type="entry name" value="FCD"/>
    <property type="match status" value="1"/>
</dbReference>
<reference evidence="5 6" key="1">
    <citation type="submission" date="2015-05" db="EMBL/GenBank/DDBJ databases">
        <title>Complete genome sequence of Corynebacterium epidermidicanis DSM 45586, isolated from the skin of a dog suffering from pruritus.</title>
        <authorList>
            <person name="Ruckert C."/>
            <person name="Albersmeier A."/>
            <person name="Winkler A."/>
            <person name="Tauch A."/>
        </authorList>
    </citation>
    <scope>NUCLEOTIDE SEQUENCE [LARGE SCALE GENOMIC DNA]</scope>
    <source>
        <strain evidence="5 6">DSM 45586</strain>
    </source>
</reference>
<evidence type="ECO:0000256" key="3">
    <source>
        <dbReference type="ARBA" id="ARBA00023163"/>
    </source>
</evidence>
<dbReference type="AlphaFoldDB" id="A0A0G3GWD9"/>
<evidence type="ECO:0000313" key="5">
    <source>
        <dbReference type="EMBL" id="AKK03843.1"/>
    </source>
</evidence>
<gene>
    <name evidence="5" type="ORF">CEPID_10020</name>
</gene>
<keyword evidence="1" id="KW-0805">Transcription regulation</keyword>
<feature type="domain" description="HTH gntR-type" evidence="4">
    <location>
        <begin position="7"/>
        <end position="75"/>
    </location>
</feature>
<keyword evidence="2" id="KW-0238">DNA-binding</keyword>
<dbReference type="KEGG" id="cei:CEPID_10020"/>
<dbReference type="Proteomes" id="UP000035368">
    <property type="component" value="Chromosome"/>
</dbReference>
<keyword evidence="6" id="KW-1185">Reference proteome</keyword>
<evidence type="ECO:0000256" key="2">
    <source>
        <dbReference type="ARBA" id="ARBA00023125"/>
    </source>
</evidence>
<dbReference type="GO" id="GO:0003700">
    <property type="term" value="F:DNA-binding transcription factor activity"/>
    <property type="evidence" value="ECO:0007669"/>
    <property type="project" value="InterPro"/>
</dbReference>
<organism evidence="5 6">
    <name type="scientific">Corynebacterium epidermidicanis</name>
    <dbReference type="NCBI Taxonomy" id="1050174"/>
    <lineage>
        <taxon>Bacteria</taxon>
        <taxon>Bacillati</taxon>
        <taxon>Actinomycetota</taxon>
        <taxon>Actinomycetes</taxon>
        <taxon>Mycobacteriales</taxon>
        <taxon>Corynebacteriaceae</taxon>
        <taxon>Corynebacterium</taxon>
    </lineage>
</organism>
<dbReference type="PATRIC" id="fig|1050174.4.peg.2021"/>
<dbReference type="InterPro" id="IPR000524">
    <property type="entry name" value="Tscrpt_reg_HTH_GntR"/>
</dbReference>
<dbReference type="OrthoDB" id="7989071at2"/>
<name>A0A0G3GWD9_9CORY</name>
<dbReference type="CDD" id="cd07377">
    <property type="entry name" value="WHTH_GntR"/>
    <property type="match status" value="1"/>
</dbReference>
<dbReference type="Gene3D" id="1.20.120.530">
    <property type="entry name" value="GntR ligand-binding domain-like"/>
    <property type="match status" value="1"/>
</dbReference>
<dbReference type="STRING" id="1050174.CEPID_10020"/>
<dbReference type="GO" id="GO:0003677">
    <property type="term" value="F:DNA binding"/>
    <property type="evidence" value="ECO:0007669"/>
    <property type="project" value="UniProtKB-KW"/>
</dbReference>
<dbReference type="PROSITE" id="PS50949">
    <property type="entry name" value="HTH_GNTR"/>
    <property type="match status" value="1"/>
</dbReference>
<dbReference type="InterPro" id="IPR011711">
    <property type="entry name" value="GntR_C"/>
</dbReference>
<evidence type="ECO:0000313" key="6">
    <source>
        <dbReference type="Proteomes" id="UP000035368"/>
    </source>
</evidence>
<sequence length="234" mass="26503">MSIGFAPNRINPTASAIENYIRDNELRPGELMPSEAALCDLLDVSRSSVREAMRMLSSLDVVEIRHGHGTYVGNMSLAPLVNGLTLRLTLDRHSALENLKQVVDTRIAFDQFNAPLLIEAYRGKPTTRLRELVVEMQRCFDAGKPITEADGKFHEELNSKLSNQLIQELYMALWEVHTRAVPLLELNWEKDFQDTVDAHLSMVEALEAGDEAQLLRTFETHYGPLKRMIDEKLS</sequence>
<dbReference type="SUPFAM" id="SSF46785">
    <property type="entry name" value="Winged helix' DNA-binding domain"/>
    <property type="match status" value="1"/>
</dbReference>
<keyword evidence="3" id="KW-0804">Transcription</keyword>
<dbReference type="SUPFAM" id="SSF48008">
    <property type="entry name" value="GntR ligand-binding domain-like"/>
    <property type="match status" value="1"/>
</dbReference>
<dbReference type="EMBL" id="CP011541">
    <property type="protein sequence ID" value="AKK03843.1"/>
    <property type="molecule type" value="Genomic_DNA"/>
</dbReference>
<evidence type="ECO:0000256" key="1">
    <source>
        <dbReference type="ARBA" id="ARBA00023015"/>
    </source>
</evidence>
<dbReference type="Pfam" id="PF00392">
    <property type="entry name" value="GntR"/>
    <property type="match status" value="1"/>
</dbReference>
<dbReference type="SMART" id="SM00895">
    <property type="entry name" value="FCD"/>
    <property type="match status" value="1"/>
</dbReference>
<evidence type="ECO:0000259" key="4">
    <source>
        <dbReference type="PROSITE" id="PS50949"/>
    </source>
</evidence>
<dbReference type="PRINTS" id="PR00035">
    <property type="entry name" value="HTHGNTR"/>
</dbReference>
<dbReference type="InterPro" id="IPR036390">
    <property type="entry name" value="WH_DNA-bd_sf"/>
</dbReference>
<dbReference type="SMART" id="SM00345">
    <property type="entry name" value="HTH_GNTR"/>
    <property type="match status" value="1"/>
</dbReference>
<dbReference type="PANTHER" id="PTHR43537">
    <property type="entry name" value="TRANSCRIPTIONAL REGULATOR, GNTR FAMILY"/>
    <property type="match status" value="1"/>
</dbReference>